<organism evidence="2 3">
    <name type="scientific">Synaphobranchus kaupii</name>
    <name type="common">Kaup's arrowtooth eel</name>
    <dbReference type="NCBI Taxonomy" id="118154"/>
    <lineage>
        <taxon>Eukaryota</taxon>
        <taxon>Metazoa</taxon>
        <taxon>Chordata</taxon>
        <taxon>Craniata</taxon>
        <taxon>Vertebrata</taxon>
        <taxon>Euteleostomi</taxon>
        <taxon>Actinopterygii</taxon>
        <taxon>Neopterygii</taxon>
        <taxon>Teleostei</taxon>
        <taxon>Anguilliformes</taxon>
        <taxon>Synaphobranchidae</taxon>
        <taxon>Synaphobranchus</taxon>
    </lineage>
</organism>
<name>A0A9Q1IDN0_SYNKA</name>
<evidence type="ECO:0000313" key="3">
    <source>
        <dbReference type="Proteomes" id="UP001152622"/>
    </source>
</evidence>
<comment type="caution">
    <text evidence="2">The sequence shown here is derived from an EMBL/GenBank/DDBJ whole genome shotgun (WGS) entry which is preliminary data.</text>
</comment>
<proteinExistence type="predicted"/>
<feature type="region of interest" description="Disordered" evidence="1">
    <location>
        <begin position="127"/>
        <end position="147"/>
    </location>
</feature>
<evidence type="ECO:0000256" key="1">
    <source>
        <dbReference type="SAM" id="MobiDB-lite"/>
    </source>
</evidence>
<protein>
    <submittedName>
        <fullName evidence="2">Uncharacterized protein</fullName>
    </submittedName>
</protein>
<keyword evidence="3" id="KW-1185">Reference proteome</keyword>
<feature type="compositionally biased region" description="Basic residues" evidence="1">
    <location>
        <begin position="137"/>
        <end position="147"/>
    </location>
</feature>
<accession>A0A9Q1IDN0</accession>
<dbReference type="EMBL" id="JAINUF010000020">
    <property type="protein sequence ID" value="KAJ8335822.1"/>
    <property type="molecule type" value="Genomic_DNA"/>
</dbReference>
<dbReference type="AlphaFoldDB" id="A0A9Q1IDN0"/>
<dbReference type="Proteomes" id="UP001152622">
    <property type="component" value="Chromosome 20"/>
</dbReference>
<evidence type="ECO:0000313" key="2">
    <source>
        <dbReference type="EMBL" id="KAJ8335822.1"/>
    </source>
</evidence>
<gene>
    <name evidence="2" type="ORF">SKAU_G00391640</name>
</gene>
<sequence>MKNNLGDDESRILAKSEPSSRSIFMTAPVPLHRERGRRQRFGPPRIDRSVAANAGLRSVTVVRSPRPLCDIMSRCPYAVRLCAPSVIREYNSPVAAVSYWTGGCLESSLWERSAPLKAADDEQIRGAGRPEFNLSRKAARPLRRSGV</sequence>
<reference evidence="2" key="1">
    <citation type="journal article" date="2023" name="Science">
        <title>Genome structures resolve the early diversification of teleost fishes.</title>
        <authorList>
            <person name="Parey E."/>
            <person name="Louis A."/>
            <person name="Montfort J."/>
            <person name="Bouchez O."/>
            <person name="Roques C."/>
            <person name="Iampietro C."/>
            <person name="Lluch J."/>
            <person name="Castinel A."/>
            <person name="Donnadieu C."/>
            <person name="Desvignes T."/>
            <person name="Floi Bucao C."/>
            <person name="Jouanno E."/>
            <person name="Wen M."/>
            <person name="Mejri S."/>
            <person name="Dirks R."/>
            <person name="Jansen H."/>
            <person name="Henkel C."/>
            <person name="Chen W.J."/>
            <person name="Zahm M."/>
            <person name="Cabau C."/>
            <person name="Klopp C."/>
            <person name="Thompson A.W."/>
            <person name="Robinson-Rechavi M."/>
            <person name="Braasch I."/>
            <person name="Lecointre G."/>
            <person name="Bobe J."/>
            <person name="Postlethwait J.H."/>
            <person name="Berthelot C."/>
            <person name="Roest Crollius H."/>
            <person name="Guiguen Y."/>
        </authorList>
    </citation>
    <scope>NUCLEOTIDE SEQUENCE</scope>
    <source>
        <strain evidence="2">WJC10195</strain>
    </source>
</reference>